<proteinExistence type="predicted"/>
<dbReference type="EMBL" id="JACHHT010000002">
    <property type="protein sequence ID" value="MBB6522359.1"/>
    <property type="molecule type" value="Genomic_DNA"/>
</dbReference>
<dbReference type="SUPFAM" id="SSF48452">
    <property type="entry name" value="TPR-like"/>
    <property type="match status" value="1"/>
</dbReference>
<evidence type="ECO:0000313" key="1">
    <source>
        <dbReference type="EMBL" id="MBB6522359.1"/>
    </source>
</evidence>
<keyword evidence="2" id="KW-1185">Reference proteome</keyword>
<dbReference type="InterPro" id="IPR011990">
    <property type="entry name" value="TPR-like_helical_dom_sf"/>
</dbReference>
<dbReference type="InParanoid" id="A0A7X0JV39"/>
<name>A0A7X0JV39_9GAMM</name>
<dbReference type="AlphaFoldDB" id="A0A7X0JV39"/>
<protein>
    <submittedName>
        <fullName evidence="1">Flp pilus assembly protein TadD</fullName>
    </submittedName>
</protein>
<accession>A0A7X0JV39</accession>
<reference evidence="1 2" key="1">
    <citation type="submission" date="2020-08" db="EMBL/GenBank/DDBJ databases">
        <title>Genomic Encyclopedia of Type Strains, Phase IV (KMG-IV): sequencing the most valuable type-strain genomes for metagenomic binning, comparative biology and taxonomic classification.</title>
        <authorList>
            <person name="Goeker M."/>
        </authorList>
    </citation>
    <scope>NUCLEOTIDE SEQUENCE [LARGE SCALE GENOMIC DNA]</scope>
    <source>
        <strain evidence="1 2">DSM 22368</strain>
    </source>
</reference>
<evidence type="ECO:0000313" key="2">
    <source>
        <dbReference type="Proteomes" id="UP000528457"/>
    </source>
</evidence>
<dbReference type="Gene3D" id="1.25.40.10">
    <property type="entry name" value="Tetratricopeptide repeat domain"/>
    <property type="match status" value="1"/>
</dbReference>
<dbReference type="RefSeq" id="WP_166846051.1">
    <property type="nucleotide sequence ID" value="NZ_JAAONY010000002.1"/>
</dbReference>
<organism evidence="1 2">
    <name type="scientific">Pseudoteredinibacter isoporae</name>
    <dbReference type="NCBI Taxonomy" id="570281"/>
    <lineage>
        <taxon>Bacteria</taxon>
        <taxon>Pseudomonadati</taxon>
        <taxon>Pseudomonadota</taxon>
        <taxon>Gammaproteobacteria</taxon>
        <taxon>Cellvibrionales</taxon>
        <taxon>Cellvibrionaceae</taxon>
        <taxon>Pseudoteredinibacter</taxon>
    </lineage>
</organism>
<gene>
    <name evidence="1" type="ORF">HNR48_002644</name>
</gene>
<comment type="caution">
    <text evidence="1">The sequence shown here is derived from an EMBL/GenBank/DDBJ whole genome shotgun (WGS) entry which is preliminary data.</text>
</comment>
<dbReference type="Proteomes" id="UP000528457">
    <property type="component" value="Unassembled WGS sequence"/>
</dbReference>
<sequence>MDLNQLKANVEQETAKQYFAKPKGKSVSATSFGAFLKYALASVIFAALCVGSYQLSRSIKAGTPESSRFAEEVLKMSATREPHQDDQSQEAEQALIDSIHGLPATAASAQGDFLSQIHSHNQHYALVSTPQLVLPDVDRAEYPSLARHEGKIMPKPVIEASQEIRAEDTKADIPPANVTEKVSNTRSGKSTKTIPSVALVQQTSNSPSPAEVDSDAADSGRFNIQYHHKSRLANQIKETRRLYTQGKADQAIAQLQMLMSAHGKDWSLNKALLHMLLKERRWQDGEVLINKLQKPERKRLAQAQLLQAMGKLDEALFTLQRETPLIDDMPEYHQAMATLAQRLEDFPVAEKIYKKLLLIDNDNGAYWLGLASAQDAMGSAKAVNSYWRARQFNIEHRAVLKYINLRIKALSKASSAEELASRQGAAL</sequence>